<evidence type="ECO:0000256" key="1">
    <source>
        <dbReference type="SAM" id="MobiDB-lite"/>
    </source>
</evidence>
<dbReference type="InterPro" id="IPR007407">
    <property type="entry name" value="DUF459"/>
</dbReference>
<dbReference type="GO" id="GO:0016788">
    <property type="term" value="F:hydrolase activity, acting on ester bonds"/>
    <property type="evidence" value="ECO:0007669"/>
    <property type="project" value="UniProtKB-ARBA"/>
</dbReference>
<keyword evidence="3" id="KW-1185">Reference proteome</keyword>
<organism evidence="2 3">
    <name type="scientific">Pseudaminobacter soli</name>
    <name type="common">ex Zhang et al. 2022</name>
    <dbReference type="NCBI Taxonomy" id="2831468"/>
    <lineage>
        <taxon>Bacteria</taxon>
        <taxon>Pseudomonadati</taxon>
        <taxon>Pseudomonadota</taxon>
        <taxon>Alphaproteobacteria</taxon>
        <taxon>Hyphomicrobiales</taxon>
        <taxon>Phyllobacteriaceae</taxon>
        <taxon>Pseudaminobacter</taxon>
    </lineage>
</organism>
<feature type="compositionally biased region" description="Polar residues" evidence="1">
    <location>
        <begin position="66"/>
        <end position="77"/>
    </location>
</feature>
<dbReference type="Pfam" id="PF04311">
    <property type="entry name" value="DUF459"/>
    <property type="match status" value="1"/>
</dbReference>
<name>A0A942E3F7_9HYPH</name>
<evidence type="ECO:0000313" key="3">
    <source>
        <dbReference type="Proteomes" id="UP000680348"/>
    </source>
</evidence>
<evidence type="ECO:0000313" key="2">
    <source>
        <dbReference type="EMBL" id="MBS3650408.1"/>
    </source>
</evidence>
<dbReference type="Gene3D" id="3.40.50.1110">
    <property type="entry name" value="SGNH hydrolase"/>
    <property type="match status" value="1"/>
</dbReference>
<feature type="compositionally biased region" description="Pro residues" evidence="1">
    <location>
        <begin position="36"/>
        <end position="48"/>
    </location>
</feature>
<dbReference type="Proteomes" id="UP000680348">
    <property type="component" value="Unassembled WGS sequence"/>
</dbReference>
<sequence length="413" mass="44227">MLVASTPPAWSQDSRPWFLRGLLSPFFPQRQRYPEAYPPPGYEAPAQPPRTVRPKRTVRERPSKPQPQSGPSANSGRSAVKRIVEPEVAIQPKAPDAKVVLVVGDFLATSLAEGLDAVFAENPKVKIVDRSKGSSGFVRLDRFDWPDKISEIIQEEKPQAVVVLIGANDRQQMRIAEARETLRNEAWLREYTARAANFASAVYATKAPLVWVGATPFRSPKASADMLAFNEIFRKVSADVDAEFVDVWEGFVDENGAFVTHGPDVAGQQVRLRTGDGVNLTRAGERKLAFYTEKALKRLLGEAGRLSPANPGMNMPSAGSPGAQMPLDRTVPVSLSDPELDGGSDLLGAVASAPQKPNSDGKAIPGVAPASVAGRADNFSWPSEPNSGPLRSTIPSTSPSAETAAPAAAPAAH</sequence>
<feature type="region of interest" description="Disordered" evidence="1">
    <location>
        <begin position="303"/>
        <end position="413"/>
    </location>
</feature>
<gene>
    <name evidence="2" type="ORF">KEU06_17470</name>
</gene>
<feature type="region of interest" description="Disordered" evidence="1">
    <location>
        <begin position="30"/>
        <end position="78"/>
    </location>
</feature>
<proteinExistence type="predicted"/>
<dbReference type="EMBL" id="JAGWCR010000009">
    <property type="protein sequence ID" value="MBS3650408.1"/>
    <property type="molecule type" value="Genomic_DNA"/>
</dbReference>
<accession>A0A942E3F7</accession>
<dbReference type="InterPro" id="IPR036514">
    <property type="entry name" value="SGNH_hydro_sf"/>
</dbReference>
<dbReference type="CDD" id="cd01829">
    <property type="entry name" value="SGNH_hydrolase_peri2"/>
    <property type="match status" value="1"/>
</dbReference>
<reference evidence="2" key="1">
    <citation type="submission" date="2021-04" db="EMBL/GenBank/DDBJ databases">
        <title>Pseudaminobacter soli sp. nov., isolated from paddy soil contaminated by heavy metals.</title>
        <authorList>
            <person name="Zhang K."/>
        </authorList>
    </citation>
    <scope>NUCLEOTIDE SEQUENCE</scope>
    <source>
        <strain evidence="2">19-2017</strain>
    </source>
</reference>
<dbReference type="AlphaFoldDB" id="A0A942E3F7"/>
<comment type="caution">
    <text evidence="2">The sequence shown here is derived from an EMBL/GenBank/DDBJ whole genome shotgun (WGS) entry which is preliminary data.</text>
</comment>
<dbReference type="SUPFAM" id="SSF52266">
    <property type="entry name" value="SGNH hydrolase"/>
    <property type="match status" value="1"/>
</dbReference>
<feature type="compositionally biased region" description="Low complexity" evidence="1">
    <location>
        <begin position="392"/>
        <end position="413"/>
    </location>
</feature>
<protein>
    <submittedName>
        <fullName evidence="2">DUF459 domain-containing protein</fullName>
    </submittedName>
</protein>
<feature type="compositionally biased region" description="Polar residues" evidence="1">
    <location>
        <begin position="380"/>
        <end position="390"/>
    </location>
</feature>